<proteinExistence type="predicted"/>
<gene>
    <name evidence="2" type="ORF">IU470_12715</name>
</gene>
<organism evidence="2 3">
    <name type="scientific">Nocardia abscessus</name>
    <dbReference type="NCBI Taxonomy" id="120957"/>
    <lineage>
        <taxon>Bacteria</taxon>
        <taxon>Bacillati</taxon>
        <taxon>Actinomycetota</taxon>
        <taxon>Actinomycetes</taxon>
        <taxon>Mycobacteriales</taxon>
        <taxon>Nocardiaceae</taxon>
        <taxon>Nocardia</taxon>
    </lineage>
</organism>
<name>A0ABS0C6H1_9NOCA</name>
<evidence type="ECO:0000313" key="3">
    <source>
        <dbReference type="Proteomes" id="UP000807309"/>
    </source>
</evidence>
<evidence type="ECO:0000256" key="1">
    <source>
        <dbReference type="SAM" id="SignalP"/>
    </source>
</evidence>
<keyword evidence="1" id="KW-0732">Signal</keyword>
<reference evidence="2 3" key="1">
    <citation type="submission" date="2020-10" db="EMBL/GenBank/DDBJ databases">
        <title>Identification of Nocardia species via Next-generation sequencing and recognition of intraspecies genetic diversity.</title>
        <authorList>
            <person name="Li P."/>
            <person name="Li P."/>
            <person name="Lu B."/>
        </authorList>
    </citation>
    <scope>NUCLEOTIDE SEQUENCE [LARGE SCALE GENOMIC DNA]</scope>
    <source>
        <strain evidence="2 3">N-11</strain>
    </source>
</reference>
<dbReference type="EMBL" id="JADLRE010000008">
    <property type="protein sequence ID" value="MBF6225961.1"/>
    <property type="molecule type" value="Genomic_DNA"/>
</dbReference>
<evidence type="ECO:0008006" key="4">
    <source>
        <dbReference type="Google" id="ProtNLM"/>
    </source>
</evidence>
<protein>
    <recommendedName>
        <fullName evidence="4">Lipoprotein</fullName>
    </recommendedName>
</protein>
<keyword evidence="3" id="KW-1185">Reference proteome</keyword>
<sequence length="123" mass="12774">MRKAFVAAARLGVAGVSGLAFVAIAGSGFAQAAPQDCVIERDVFSASAICPPDDGLGGAEYVLRVECVGVYSSGPFPLYAVGPYTQLSYPFTPNGQRTTTGCMNWGPGLVGAVTNAYAEIYRR</sequence>
<dbReference type="Proteomes" id="UP000807309">
    <property type="component" value="Unassembled WGS sequence"/>
</dbReference>
<evidence type="ECO:0000313" key="2">
    <source>
        <dbReference type="EMBL" id="MBF6225961.1"/>
    </source>
</evidence>
<comment type="caution">
    <text evidence="2">The sequence shown here is derived from an EMBL/GenBank/DDBJ whole genome shotgun (WGS) entry which is preliminary data.</text>
</comment>
<dbReference type="RefSeq" id="WP_195033135.1">
    <property type="nucleotide sequence ID" value="NZ_JADLRE010000008.1"/>
</dbReference>
<feature type="chain" id="PRO_5047051960" description="Lipoprotein" evidence="1">
    <location>
        <begin position="33"/>
        <end position="123"/>
    </location>
</feature>
<accession>A0ABS0C6H1</accession>
<feature type="signal peptide" evidence="1">
    <location>
        <begin position="1"/>
        <end position="32"/>
    </location>
</feature>